<accession>A0A1H3LEI0</accession>
<feature type="transmembrane region" description="Helical" evidence="1">
    <location>
        <begin position="17"/>
        <end position="35"/>
    </location>
</feature>
<protein>
    <submittedName>
        <fullName evidence="2">Uncharacterized protein</fullName>
    </submittedName>
</protein>
<evidence type="ECO:0000313" key="3">
    <source>
        <dbReference type="Proteomes" id="UP000199035"/>
    </source>
</evidence>
<evidence type="ECO:0000313" key="2">
    <source>
        <dbReference type="EMBL" id="SDY62842.1"/>
    </source>
</evidence>
<proteinExistence type="predicted"/>
<gene>
    <name evidence="2" type="ORF">SAMN05421643_11747</name>
</gene>
<dbReference type="EMBL" id="FNPK01000017">
    <property type="protein sequence ID" value="SDY62842.1"/>
    <property type="molecule type" value="Genomic_DNA"/>
</dbReference>
<keyword evidence="1" id="KW-0472">Membrane</keyword>
<dbReference type="Proteomes" id="UP000199035">
    <property type="component" value="Unassembled WGS sequence"/>
</dbReference>
<dbReference type="RefSeq" id="WP_092691432.1">
    <property type="nucleotide sequence ID" value="NZ_FNPK01000017.1"/>
</dbReference>
<dbReference type="AlphaFoldDB" id="A0A1H3LEI0"/>
<keyword evidence="1" id="KW-0812">Transmembrane</keyword>
<sequence>MKESYKEWYPLDEHLPFLIYTGMTSTYAGPLKLFFKASYKNRNNLNEETIKVTVEFEIQPVSYRVGDESYRQRTIAMLPSLGITSFWISNHSYFLNDFYSDAGELYQDIEFEHLLIVTDNTIFDVILDERPKVYITY</sequence>
<name>A0A1H3LEI0_9GAMM</name>
<evidence type="ECO:0000256" key="1">
    <source>
        <dbReference type="SAM" id="Phobius"/>
    </source>
</evidence>
<keyword evidence="1" id="KW-1133">Transmembrane helix</keyword>
<organism evidence="2 3">
    <name type="scientific">Acinetobacter kyonggiensis</name>
    <dbReference type="NCBI Taxonomy" id="595670"/>
    <lineage>
        <taxon>Bacteria</taxon>
        <taxon>Pseudomonadati</taxon>
        <taxon>Pseudomonadota</taxon>
        <taxon>Gammaproteobacteria</taxon>
        <taxon>Moraxellales</taxon>
        <taxon>Moraxellaceae</taxon>
        <taxon>Acinetobacter</taxon>
    </lineage>
</organism>
<keyword evidence="3" id="KW-1185">Reference proteome</keyword>
<reference evidence="3" key="1">
    <citation type="submission" date="2016-10" db="EMBL/GenBank/DDBJ databases">
        <authorList>
            <person name="Varghese N."/>
            <person name="Submissions S."/>
        </authorList>
    </citation>
    <scope>NUCLEOTIDE SEQUENCE [LARGE SCALE GENOMIC DNA]</scope>
    <source>
        <strain evidence="3">ANC 5109</strain>
    </source>
</reference>